<sequence>MGFLQFKSNQELVADGRWTLSKLQPKQQPVFEACRRRFASVAVESFGRRMRPADKQRYYYKFGTFVQCSTSPRTGASFRAFPMP</sequence>
<dbReference type="EMBL" id="JBBPBN010000026">
    <property type="protein sequence ID" value="KAK9008383.1"/>
    <property type="molecule type" value="Genomic_DNA"/>
</dbReference>
<accession>A0ABR2R622</accession>
<protein>
    <submittedName>
        <fullName evidence="1">Uncharacterized protein</fullName>
    </submittedName>
</protein>
<dbReference type="Proteomes" id="UP001396334">
    <property type="component" value="Unassembled WGS sequence"/>
</dbReference>
<organism evidence="1 2">
    <name type="scientific">Hibiscus sabdariffa</name>
    <name type="common">roselle</name>
    <dbReference type="NCBI Taxonomy" id="183260"/>
    <lineage>
        <taxon>Eukaryota</taxon>
        <taxon>Viridiplantae</taxon>
        <taxon>Streptophyta</taxon>
        <taxon>Embryophyta</taxon>
        <taxon>Tracheophyta</taxon>
        <taxon>Spermatophyta</taxon>
        <taxon>Magnoliopsida</taxon>
        <taxon>eudicotyledons</taxon>
        <taxon>Gunneridae</taxon>
        <taxon>Pentapetalae</taxon>
        <taxon>rosids</taxon>
        <taxon>malvids</taxon>
        <taxon>Malvales</taxon>
        <taxon>Malvaceae</taxon>
        <taxon>Malvoideae</taxon>
        <taxon>Hibiscus</taxon>
    </lineage>
</organism>
<proteinExistence type="predicted"/>
<reference evidence="1 2" key="1">
    <citation type="journal article" date="2024" name="G3 (Bethesda)">
        <title>Genome assembly of Hibiscus sabdariffa L. provides insights into metabolisms of medicinal natural products.</title>
        <authorList>
            <person name="Kim T."/>
        </authorList>
    </citation>
    <scope>NUCLEOTIDE SEQUENCE [LARGE SCALE GENOMIC DNA]</scope>
    <source>
        <strain evidence="1">TK-2024</strain>
        <tissue evidence="1">Old leaves</tissue>
    </source>
</reference>
<evidence type="ECO:0000313" key="2">
    <source>
        <dbReference type="Proteomes" id="UP001396334"/>
    </source>
</evidence>
<keyword evidence="2" id="KW-1185">Reference proteome</keyword>
<evidence type="ECO:0000313" key="1">
    <source>
        <dbReference type="EMBL" id="KAK9008383.1"/>
    </source>
</evidence>
<name>A0ABR2R622_9ROSI</name>
<gene>
    <name evidence="1" type="ORF">V6N11_075281</name>
</gene>
<comment type="caution">
    <text evidence="1">The sequence shown here is derived from an EMBL/GenBank/DDBJ whole genome shotgun (WGS) entry which is preliminary data.</text>
</comment>